<evidence type="ECO:0000313" key="4">
    <source>
        <dbReference type="Proteomes" id="UP000295705"/>
    </source>
</evidence>
<gene>
    <name evidence="3" type="ORF">EV188_1149</name>
</gene>
<evidence type="ECO:0000256" key="1">
    <source>
        <dbReference type="SAM" id="MobiDB-lite"/>
    </source>
</evidence>
<dbReference type="Proteomes" id="UP000295705">
    <property type="component" value="Unassembled WGS sequence"/>
</dbReference>
<dbReference type="InterPro" id="IPR047795">
    <property type="entry name" value="Put_SteA-like"/>
</dbReference>
<dbReference type="AlphaFoldDB" id="A0A4R6UK34"/>
<name>A0A4R6UK34_9PSEU</name>
<feature type="transmembrane region" description="Helical" evidence="2">
    <location>
        <begin position="353"/>
        <end position="374"/>
    </location>
</feature>
<dbReference type="EMBL" id="SNYO01000014">
    <property type="protein sequence ID" value="TDQ46922.1"/>
    <property type="molecule type" value="Genomic_DNA"/>
</dbReference>
<keyword evidence="4" id="KW-1185">Reference proteome</keyword>
<dbReference type="NCBIfam" id="NF040608">
    <property type="entry name" value="division_SteA"/>
    <property type="match status" value="1"/>
</dbReference>
<dbReference type="RefSeq" id="WP_208114423.1">
    <property type="nucleotide sequence ID" value="NZ_BAABHR010000059.1"/>
</dbReference>
<sequence>MKWPRGRTKEAPAGVVGTARLGGRSGGEVSPELLRRLGRGDVAVIDQVDLDRATAHAFVDAGVAGVINVSPSISGRYPNLGPEILTDAGIALVDDVGDGVLRRVRDGASVRLHDGGVYLGEDEVARGFEQTAETVADQLAEARSGLAAQLEAFSANTTEFMGRERAMLLDGVGVPGLETAMNGKTVLVVAGGSDRTEELKSLRHFVREERPVLVGVGGGAAALKTAGFTPTVIVGTALEIDPDLARKAVDVVIPADTDGHIAGLARLQDAGIDPVGFPSSANPEDMALILAQRHGASLVVGCGFDATLSGFLDRGRTGSNPSTVLTRLRLGPTLVDASAVAALHRHRVTTGAVLLLLLAVIAVGATALFASGLAEAIVMLVREGWAAALAAAQGVGK</sequence>
<evidence type="ECO:0000313" key="3">
    <source>
        <dbReference type="EMBL" id="TDQ46922.1"/>
    </source>
</evidence>
<proteinExistence type="predicted"/>
<evidence type="ECO:0000256" key="2">
    <source>
        <dbReference type="SAM" id="Phobius"/>
    </source>
</evidence>
<feature type="region of interest" description="Disordered" evidence="1">
    <location>
        <begin position="1"/>
        <end position="22"/>
    </location>
</feature>
<accession>A0A4R6UK34</accession>
<keyword evidence="2" id="KW-0472">Membrane</keyword>
<keyword evidence="2" id="KW-0812">Transmembrane</keyword>
<protein>
    <submittedName>
        <fullName evidence="3">Putative membrane-anchored protein</fullName>
    </submittedName>
</protein>
<reference evidence="3 4" key="1">
    <citation type="submission" date="2019-03" db="EMBL/GenBank/DDBJ databases">
        <title>Genomic Encyclopedia of Type Strains, Phase IV (KMG-IV): sequencing the most valuable type-strain genomes for metagenomic binning, comparative biology and taxonomic classification.</title>
        <authorList>
            <person name="Goeker M."/>
        </authorList>
    </citation>
    <scope>NUCLEOTIDE SEQUENCE [LARGE SCALE GENOMIC DNA]</scope>
    <source>
        <strain evidence="3 4">DSM 45775</strain>
    </source>
</reference>
<comment type="caution">
    <text evidence="3">The sequence shown here is derived from an EMBL/GenBank/DDBJ whole genome shotgun (WGS) entry which is preliminary data.</text>
</comment>
<organism evidence="3 4">
    <name type="scientific">Actinomycetospora succinea</name>
    <dbReference type="NCBI Taxonomy" id="663603"/>
    <lineage>
        <taxon>Bacteria</taxon>
        <taxon>Bacillati</taxon>
        <taxon>Actinomycetota</taxon>
        <taxon>Actinomycetes</taxon>
        <taxon>Pseudonocardiales</taxon>
        <taxon>Pseudonocardiaceae</taxon>
        <taxon>Actinomycetospora</taxon>
    </lineage>
</organism>
<keyword evidence="2" id="KW-1133">Transmembrane helix</keyword>